<keyword evidence="3" id="KW-1185">Reference proteome</keyword>
<evidence type="ECO:0000313" key="2">
    <source>
        <dbReference type="EMBL" id="KAL1257654.1"/>
    </source>
</evidence>
<name>A0ABR3M120_9TELE</name>
<keyword evidence="1" id="KW-0472">Membrane</keyword>
<evidence type="ECO:0008006" key="4">
    <source>
        <dbReference type="Google" id="ProtNLM"/>
    </source>
</evidence>
<evidence type="ECO:0000313" key="3">
    <source>
        <dbReference type="Proteomes" id="UP001558613"/>
    </source>
</evidence>
<reference evidence="2 3" key="1">
    <citation type="submission" date="2023-09" db="EMBL/GenBank/DDBJ databases">
        <authorList>
            <person name="Wang M."/>
        </authorList>
    </citation>
    <scope>NUCLEOTIDE SEQUENCE [LARGE SCALE GENOMIC DNA]</scope>
    <source>
        <strain evidence="2">GT-2023</strain>
        <tissue evidence="2">Liver</tissue>
    </source>
</reference>
<gene>
    <name evidence="2" type="ORF">QQF64_010898</name>
</gene>
<feature type="transmembrane region" description="Helical" evidence="1">
    <location>
        <begin position="27"/>
        <end position="45"/>
    </location>
</feature>
<dbReference type="Proteomes" id="UP001558613">
    <property type="component" value="Unassembled WGS sequence"/>
</dbReference>
<organism evidence="2 3">
    <name type="scientific">Cirrhinus molitorella</name>
    <name type="common">mud carp</name>
    <dbReference type="NCBI Taxonomy" id="172907"/>
    <lineage>
        <taxon>Eukaryota</taxon>
        <taxon>Metazoa</taxon>
        <taxon>Chordata</taxon>
        <taxon>Craniata</taxon>
        <taxon>Vertebrata</taxon>
        <taxon>Euteleostomi</taxon>
        <taxon>Actinopterygii</taxon>
        <taxon>Neopterygii</taxon>
        <taxon>Teleostei</taxon>
        <taxon>Ostariophysi</taxon>
        <taxon>Cypriniformes</taxon>
        <taxon>Cyprinidae</taxon>
        <taxon>Labeoninae</taxon>
        <taxon>Labeonini</taxon>
        <taxon>Cirrhinus</taxon>
    </lineage>
</organism>
<evidence type="ECO:0000256" key="1">
    <source>
        <dbReference type="SAM" id="Phobius"/>
    </source>
</evidence>
<keyword evidence="1" id="KW-0812">Transmembrane</keyword>
<keyword evidence="1" id="KW-1133">Transmembrane helix</keyword>
<comment type="caution">
    <text evidence="2">The sequence shown here is derived from an EMBL/GenBank/DDBJ whole genome shotgun (WGS) entry which is preliminary data.</text>
</comment>
<sequence length="79" mass="9164">MFKALLHVTPVLAAFEKRICGRRAERGVLYVLVLGCAFAHVRVYWPELMHERSAWEIASLRSTNAVRRRCHRTGKARIM</sequence>
<proteinExistence type="predicted"/>
<dbReference type="EMBL" id="JAYMGO010000017">
    <property type="protein sequence ID" value="KAL1257654.1"/>
    <property type="molecule type" value="Genomic_DNA"/>
</dbReference>
<accession>A0ABR3M120</accession>
<protein>
    <recommendedName>
        <fullName evidence="4">Secreted protein</fullName>
    </recommendedName>
</protein>